<feature type="signal peptide" evidence="1">
    <location>
        <begin position="1"/>
        <end position="27"/>
    </location>
</feature>
<protein>
    <submittedName>
        <fullName evidence="2">Uncharacterized protein</fullName>
    </submittedName>
</protein>
<evidence type="ECO:0000313" key="2">
    <source>
        <dbReference type="EMBL" id="KAG0144652.1"/>
    </source>
</evidence>
<keyword evidence="3" id="KW-1185">Reference proteome</keyword>
<evidence type="ECO:0000313" key="3">
    <source>
        <dbReference type="Proteomes" id="UP000886653"/>
    </source>
</evidence>
<evidence type="ECO:0000256" key="1">
    <source>
        <dbReference type="SAM" id="SignalP"/>
    </source>
</evidence>
<comment type="caution">
    <text evidence="2">The sequence shown here is derived from an EMBL/GenBank/DDBJ whole genome shotgun (WGS) entry which is preliminary data.</text>
</comment>
<dbReference type="AlphaFoldDB" id="A0A9P6T9Z6"/>
<feature type="chain" id="PRO_5040160369" evidence="1">
    <location>
        <begin position="28"/>
        <end position="89"/>
    </location>
</feature>
<gene>
    <name evidence="2" type="ORF">CROQUDRAFT_723895</name>
</gene>
<reference evidence="2" key="1">
    <citation type="submission" date="2013-11" db="EMBL/GenBank/DDBJ databases">
        <title>Genome sequence of the fusiform rust pathogen reveals effectors for host alternation and coevolution with pine.</title>
        <authorList>
            <consortium name="DOE Joint Genome Institute"/>
            <person name="Smith K."/>
            <person name="Pendleton A."/>
            <person name="Kubisiak T."/>
            <person name="Anderson C."/>
            <person name="Salamov A."/>
            <person name="Aerts A."/>
            <person name="Riley R."/>
            <person name="Clum A."/>
            <person name="Lindquist E."/>
            <person name="Ence D."/>
            <person name="Campbell M."/>
            <person name="Kronenberg Z."/>
            <person name="Feau N."/>
            <person name="Dhillon B."/>
            <person name="Hamelin R."/>
            <person name="Burleigh J."/>
            <person name="Smith J."/>
            <person name="Yandell M."/>
            <person name="Nelson C."/>
            <person name="Grigoriev I."/>
            <person name="Davis J."/>
        </authorList>
    </citation>
    <scope>NUCLEOTIDE SEQUENCE</scope>
    <source>
        <strain evidence="2">G11</strain>
    </source>
</reference>
<dbReference type="EMBL" id="MU167291">
    <property type="protein sequence ID" value="KAG0144652.1"/>
    <property type="molecule type" value="Genomic_DNA"/>
</dbReference>
<dbReference type="Proteomes" id="UP000886653">
    <property type="component" value="Unassembled WGS sequence"/>
</dbReference>
<name>A0A9P6T9Z6_9BASI</name>
<accession>A0A9P6T9Z6</accession>
<sequence>MMTWVEALHSPLIKKFIIVIMIHSALLVNGVPQNSDGSDHNVDLDVSSATLDSALHQAKNFGRDIWRKSRVEGDKVERQVHKDFTDNWF</sequence>
<keyword evidence="1" id="KW-0732">Signal</keyword>
<proteinExistence type="predicted"/>
<organism evidence="2 3">
    <name type="scientific">Cronartium quercuum f. sp. fusiforme G11</name>
    <dbReference type="NCBI Taxonomy" id="708437"/>
    <lineage>
        <taxon>Eukaryota</taxon>
        <taxon>Fungi</taxon>
        <taxon>Dikarya</taxon>
        <taxon>Basidiomycota</taxon>
        <taxon>Pucciniomycotina</taxon>
        <taxon>Pucciniomycetes</taxon>
        <taxon>Pucciniales</taxon>
        <taxon>Coleosporiaceae</taxon>
        <taxon>Cronartium</taxon>
    </lineage>
</organism>